<dbReference type="GO" id="GO:0008999">
    <property type="term" value="F:protein-N-terminal-alanine acetyltransferase activity"/>
    <property type="evidence" value="ECO:0007669"/>
    <property type="project" value="UniProtKB-EC"/>
</dbReference>
<keyword evidence="2" id="KW-0012">Acyltransferase</keyword>
<evidence type="ECO:0000313" key="3">
    <source>
        <dbReference type="Proteomes" id="UP001497416"/>
    </source>
</evidence>
<comment type="caution">
    <text evidence="2">The sequence shown here is derived from an EMBL/GenBank/DDBJ whole genome shotgun (WGS) entry which is preliminary data.</text>
</comment>
<organism evidence="2 3">
    <name type="scientific">Tenacibaculum platacis</name>
    <dbReference type="NCBI Taxonomy" id="3137852"/>
    <lineage>
        <taxon>Bacteria</taxon>
        <taxon>Pseudomonadati</taxon>
        <taxon>Bacteroidota</taxon>
        <taxon>Flavobacteriia</taxon>
        <taxon>Flavobacteriales</taxon>
        <taxon>Flavobacteriaceae</taxon>
        <taxon>Tenacibaculum</taxon>
    </lineage>
</organism>
<reference evidence="2 3" key="1">
    <citation type="submission" date="2024-05" db="EMBL/GenBank/DDBJ databases">
        <authorList>
            <person name="Duchaud E."/>
        </authorList>
    </citation>
    <scope>NUCLEOTIDE SEQUENCE [LARGE SCALE GENOMIC DNA]</scope>
    <source>
        <strain evidence="2">Ena-SAMPLE-TAB-13-05-2024-13:56:06:370-140302</strain>
    </source>
</reference>
<dbReference type="Proteomes" id="UP001497416">
    <property type="component" value="Unassembled WGS sequence"/>
</dbReference>
<proteinExistence type="predicted"/>
<keyword evidence="3" id="KW-1185">Reference proteome</keyword>
<dbReference type="EC" id="2.3.1.267" evidence="2"/>
<dbReference type="PANTHER" id="PTHR43792">
    <property type="entry name" value="GNAT FAMILY, PUTATIVE (AFU_ORTHOLOGUE AFUA_3G00765)-RELATED-RELATED"/>
    <property type="match status" value="1"/>
</dbReference>
<evidence type="ECO:0000313" key="2">
    <source>
        <dbReference type="EMBL" id="CAL2086772.1"/>
    </source>
</evidence>
<feature type="domain" description="N-acetyltransferase" evidence="1">
    <location>
        <begin position="11"/>
        <end position="171"/>
    </location>
</feature>
<dbReference type="PANTHER" id="PTHR43792:SF1">
    <property type="entry name" value="N-ACETYLTRANSFERASE DOMAIN-CONTAINING PROTEIN"/>
    <property type="match status" value="1"/>
</dbReference>
<gene>
    <name evidence="2" type="ORF">T190607A01A_20695</name>
</gene>
<dbReference type="InterPro" id="IPR051531">
    <property type="entry name" value="N-acetyltransferase"/>
</dbReference>
<dbReference type="InterPro" id="IPR000182">
    <property type="entry name" value="GNAT_dom"/>
</dbReference>
<dbReference type="InterPro" id="IPR016181">
    <property type="entry name" value="Acyl_CoA_acyltransferase"/>
</dbReference>
<sequence length="178" mass="20724">MNTYIFNSERLGFRNWKADDVDLLFKLNSNQEVMRYFPSAHTKEQCAEFIGRMQNQFEKNKFCYFAVDLLETEEFIGFIGISEQTYEIDFNPSVDIGWRVLPKYWGKGYATEGGRACLHYGFETIQLEKIISVAPSTNIPSITVMKKIGMEKVKTFNHPLLTDFPKIEECVLFEITKN</sequence>
<evidence type="ECO:0000259" key="1">
    <source>
        <dbReference type="PROSITE" id="PS51186"/>
    </source>
</evidence>
<dbReference type="Gene3D" id="3.40.630.30">
    <property type="match status" value="1"/>
</dbReference>
<dbReference type="PROSITE" id="PS51186">
    <property type="entry name" value="GNAT"/>
    <property type="match status" value="1"/>
</dbReference>
<accession>A0ABM9P103</accession>
<name>A0ABM9P103_9FLAO</name>
<dbReference type="SUPFAM" id="SSF55729">
    <property type="entry name" value="Acyl-CoA N-acyltransferases (Nat)"/>
    <property type="match status" value="1"/>
</dbReference>
<keyword evidence="2" id="KW-0808">Transferase</keyword>
<protein>
    <submittedName>
        <fullName evidence="2">(Ribosomal protein S5)-alanine N-acetyltransferase</fullName>
        <ecNumber evidence="2">2.3.1.267</ecNumber>
    </submittedName>
</protein>
<dbReference type="RefSeq" id="WP_348712251.1">
    <property type="nucleotide sequence ID" value="NZ_CAXIXY010000004.1"/>
</dbReference>
<dbReference type="Pfam" id="PF13302">
    <property type="entry name" value="Acetyltransf_3"/>
    <property type="match status" value="1"/>
</dbReference>
<dbReference type="EMBL" id="CAXIXY010000004">
    <property type="protein sequence ID" value="CAL2086772.1"/>
    <property type="molecule type" value="Genomic_DNA"/>
</dbReference>